<evidence type="ECO:0000313" key="3">
    <source>
        <dbReference type="EMBL" id="GAA0937410.1"/>
    </source>
</evidence>
<dbReference type="Gene3D" id="3.40.710.10">
    <property type="entry name" value="DD-peptidase/beta-lactamase superfamily"/>
    <property type="match status" value="1"/>
</dbReference>
<sequence>MKAKRFSAIAALCGLGLLGVAAPAEAAVPDAAQTLLSGMQQGQAAGYPGVIGMVRDGGQEQSLHVGVGDRSTNAAADPAARFRIGSVSKSFTAATILLLEAEGLLDLDDSVEQWLPGVVSGTGYDATQIKLRHLLNQTSGLPQYTMNIDGFLWGAEWTPQQLVNGATKKTPIGAPGQTWHYSNANYVLAGMVIEAATGTSAAQAMQDRIFTPLGLTDTSLPSANTMTGTHLRGYFLTTPITYMSVTTQKVSATWTAGAIVSTLEDVNTFERALLDGTLLPPAQLAELKTTVPAPEIGGSYGLGLAKSDVGCGDVWWHNGSVPGYYTLTFTSDNGSKQVAVAANENHLLGGTPGQNHLGTGATSAYCDL</sequence>
<keyword evidence="3" id="KW-0378">Hydrolase</keyword>
<dbReference type="PANTHER" id="PTHR46825:SF7">
    <property type="entry name" value="D-ALANYL-D-ALANINE CARBOXYPEPTIDASE"/>
    <property type="match status" value="1"/>
</dbReference>
<dbReference type="GO" id="GO:0016787">
    <property type="term" value="F:hydrolase activity"/>
    <property type="evidence" value="ECO:0007669"/>
    <property type="project" value="UniProtKB-KW"/>
</dbReference>
<dbReference type="Pfam" id="PF00144">
    <property type="entry name" value="Beta-lactamase"/>
    <property type="match status" value="1"/>
</dbReference>
<dbReference type="InterPro" id="IPR050491">
    <property type="entry name" value="AmpC-like"/>
</dbReference>
<proteinExistence type="predicted"/>
<protein>
    <submittedName>
        <fullName evidence="3">Serine hydrolase domain-containing protein</fullName>
    </submittedName>
</protein>
<feature type="domain" description="Beta-lactamase-related" evidence="2">
    <location>
        <begin position="42"/>
        <end position="347"/>
    </location>
</feature>
<evidence type="ECO:0000259" key="2">
    <source>
        <dbReference type="Pfam" id="PF00144"/>
    </source>
</evidence>
<dbReference type="EMBL" id="BAAAHH010000001">
    <property type="protein sequence ID" value="GAA0937410.1"/>
    <property type="molecule type" value="Genomic_DNA"/>
</dbReference>
<dbReference type="Proteomes" id="UP001500665">
    <property type="component" value="Unassembled WGS sequence"/>
</dbReference>
<reference evidence="3 4" key="1">
    <citation type="journal article" date="2019" name="Int. J. Syst. Evol. Microbiol.">
        <title>The Global Catalogue of Microorganisms (GCM) 10K type strain sequencing project: providing services to taxonomists for standard genome sequencing and annotation.</title>
        <authorList>
            <consortium name="The Broad Institute Genomics Platform"/>
            <consortium name="The Broad Institute Genome Sequencing Center for Infectious Disease"/>
            <person name="Wu L."/>
            <person name="Ma J."/>
        </authorList>
    </citation>
    <scope>NUCLEOTIDE SEQUENCE [LARGE SCALE GENOMIC DNA]</scope>
    <source>
        <strain evidence="3 4">JCM 10696</strain>
    </source>
</reference>
<feature type="chain" id="PRO_5046610150" evidence="1">
    <location>
        <begin position="27"/>
        <end position="368"/>
    </location>
</feature>
<organism evidence="3 4">
    <name type="scientific">Actinocorallia libanotica</name>
    <dbReference type="NCBI Taxonomy" id="46162"/>
    <lineage>
        <taxon>Bacteria</taxon>
        <taxon>Bacillati</taxon>
        <taxon>Actinomycetota</taxon>
        <taxon>Actinomycetes</taxon>
        <taxon>Streptosporangiales</taxon>
        <taxon>Thermomonosporaceae</taxon>
        <taxon>Actinocorallia</taxon>
    </lineage>
</organism>
<dbReference type="RefSeq" id="WP_344236036.1">
    <property type="nucleotide sequence ID" value="NZ_BAAAHH010000001.1"/>
</dbReference>
<evidence type="ECO:0000256" key="1">
    <source>
        <dbReference type="SAM" id="SignalP"/>
    </source>
</evidence>
<accession>A0ABN1Q3Z6</accession>
<comment type="caution">
    <text evidence="3">The sequence shown here is derived from an EMBL/GenBank/DDBJ whole genome shotgun (WGS) entry which is preliminary data.</text>
</comment>
<name>A0ABN1Q3Z6_9ACTN</name>
<keyword evidence="4" id="KW-1185">Reference proteome</keyword>
<dbReference type="SUPFAM" id="SSF56601">
    <property type="entry name" value="beta-lactamase/transpeptidase-like"/>
    <property type="match status" value="1"/>
</dbReference>
<feature type="signal peptide" evidence="1">
    <location>
        <begin position="1"/>
        <end position="26"/>
    </location>
</feature>
<gene>
    <name evidence="3" type="ORF">GCM10009550_04160</name>
</gene>
<dbReference type="InterPro" id="IPR001466">
    <property type="entry name" value="Beta-lactam-related"/>
</dbReference>
<evidence type="ECO:0000313" key="4">
    <source>
        <dbReference type="Proteomes" id="UP001500665"/>
    </source>
</evidence>
<dbReference type="PANTHER" id="PTHR46825">
    <property type="entry name" value="D-ALANYL-D-ALANINE-CARBOXYPEPTIDASE/ENDOPEPTIDASE AMPH"/>
    <property type="match status" value="1"/>
</dbReference>
<keyword evidence="1" id="KW-0732">Signal</keyword>
<dbReference type="InterPro" id="IPR012338">
    <property type="entry name" value="Beta-lactam/transpept-like"/>
</dbReference>